<evidence type="ECO:0000256" key="1">
    <source>
        <dbReference type="SAM" id="Phobius"/>
    </source>
</evidence>
<keyword evidence="3" id="KW-1185">Reference proteome</keyword>
<reference evidence="2 3" key="1">
    <citation type="submission" date="2017-09" db="EMBL/GenBank/DDBJ databases">
        <title>Mesorhizobum sanjuanii sp. nov. isolated from nodules of Lotus tenuis in saline-alkaline lowlands of Flooding Pampa.</title>
        <authorList>
            <person name="Sannazzaro A.I."/>
            <person name="Torres Tejerizo G.A."/>
            <person name="Fontana F."/>
            <person name="Cumpa Velazquez L.M."/>
            <person name="Hansen L."/>
            <person name="Pistorio M."/>
            <person name="Estrella M.J."/>
        </authorList>
    </citation>
    <scope>NUCLEOTIDE SEQUENCE [LARGE SCALE GENOMIC DNA]</scope>
    <source>
        <strain evidence="2 3">BSA136</strain>
    </source>
</reference>
<proteinExistence type="predicted"/>
<keyword evidence="1" id="KW-1133">Transmembrane helix</keyword>
<gene>
    <name evidence="2" type="ORF">CN311_12940</name>
</gene>
<evidence type="ECO:0000313" key="3">
    <source>
        <dbReference type="Proteomes" id="UP000219182"/>
    </source>
</evidence>
<feature type="transmembrane region" description="Helical" evidence="1">
    <location>
        <begin position="20"/>
        <end position="45"/>
    </location>
</feature>
<evidence type="ECO:0000313" key="2">
    <source>
        <dbReference type="EMBL" id="PDQ20678.1"/>
    </source>
</evidence>
<comment type="caution">
    <text evidence="2">The sequence shown here is derived from an EMBL/GenBank/DDBJ whole genome shotgun (WGS) entry which is preliminary data.</text>
</comment>
<dbReference type="AlphaFoldDB" id="A0A2A6FGX8"/>
<sequence length="93" mass="10185">MVKPAFSLGEAVGLNLLLHQLLVVVVMMVVVANVMTVMVMIAVMLCMQGRSIGAVGADDRHRDGKCDCESECGQEGLLHDFVSFLRGPRFQRH</sequence>
<protein>
    <submittedName>
        <fullName evidence="2">Uncharacterized protein</fullName>
    </submittedName>
</protein>
<dbReference type="Proteomes" id="UP000219182">
    <property type="component" value="Unassembled WGS sequence"/>
</dbReference>
<keyword evidence="1" id="KW-0472">Membrane</keyword>
<name>A0A2A6FGX8_9HYPH</name>
<keyword evidence="1" id="KW-0812">Transmembrane</keyword>
<accession>A0A2A6FGX8</accession>
<organism evidence="2 3">
    <name type="scientific">Mesorhizobium sanjuanii</name>
    <dbReference type="NCBI Taxonomy" id="2037900"/>
    <lineage>
        <taxon>Bacteria</taxon>
        <taxon>Pseudomonadati</taxon>
        <taxon>Pseudomonadota</taxon>
        <taxon>Alphaproteobacteria</taxon>
        <taxon>Hyphomicrobiales</taxon>
        <taxon>Phyllobacteriaceae</taxon>
        <taxon>Mesorhizobium</taxon>
    </lineage>
</organism>
<dbReference type="EMBL" id="NWQG01000069">
    <property type="protein sequence ID" value="PDQ20678.1"/>
    <property type="molecule type" value="Genomic_DNA"/>
</dbReference>